<organism evidence="1 2">
    <name type="scientific">Streptomyces albiflavescens</name>
    <dbReference type="NCBI Taxonomy" id="1623582"/>
    <lineage>
        <taxon>Bacteria</taxon>
        <taxon>Bacillati</taxon>
        <taxon>Actinomycetota</taxon>
        <taxon>Actinomycetes</taxon>
        <taxon>Kitasatosporales</taxon>
        <taxon>Streptomycetaceae</taxon>
        <taxon>Streptomyces</taxon>
    </lineage>
</organism>
<protein>
    <submittedName>
        <fullName evidence="1">Uncharacterized protein</fullName>
    </submittedName>
</protein>
<reference evidence="1 2" key="1">
    <citation type="journal article" date="2014" name="Int. J. Syst. Evol. Microbiol.">
        <title>Complete genome sequence of Corynebacterium casei LMG S-19264T (=DSM 44701T), isolated from a smear-ripened cheese.</title>
        <authorList>
            <consortium name="US DOE Joint Genome Institute (JGI-PGF)"/>
            <person name="Walter F."/>
            <person name="Albersmeier A."/>
            <person name="Kalinowski J."/>
            <person name="Ruckert C."/>
        </authorList>
    </citation>
    <scope>NUCLEOTIDE SEQUENCE [LARGE SCALE GENOMIC DNA]</scope>
    <source>
        <strain evidence="1 2">CGMCC 4.7111</strain>
    </source>
</reference>
<accession>A0A918DAX1</accession>
<sequence length="214" mass="23268">MSTLMRAPRECGSWFWDLDEVAAPGLESALAMAARMSEILRKHELLTPHRFEYDWYVLDSGGIDITTSLALTVPLGDPRLPQRVLDSRPSGFPNAEVDDIHIVGSGTWIDAEGNSHREPRLVDLSVSPAPVGLSAELAVHHDIWGWFDFAGRPHPDVHQHNAPRLAAALQDLNSMLGVKGEPGEVTYFGFATELGIGTPDALDDGSGPDVTDKL</sequence>
<proteinExistence type="predicted"/>
<name>A0A918DAX1_9ACTN</name>
<gene>
    <name evidence="1" type="ORF">GCM10011579_097030</name>
</gene>
<comment type="caution">
    <text evidence="1">The sequence shown here is derived from an EMBL/GenBank/DDBJ whole genome shotgun (WGS) entry which is preliminary data.</text>
</comment>
<evidence type="ECO:0000313" key="1">
    <source>
        <dbReference type="EMBL" id="GGN96028.1"/>
    </source>
</evidence>
<dbReference type="AlphaFoldDB" id="A0A918DAX1"/>
<keyword evidence="2" id="KW-1185">Reference proteome</keyword>
<dbReference type="Proteomes" id="UP000600365">
    <property type="component" value="Unassembled WGS sequence"/>
</dbReference>
<evidence type="ECO:0000313" key="2">
    <source>
        <dbReference type="Proteomes" id="UP000600365"/>
    </source>
</evidence>
<dbReference type="EMBL" id="BMMM01000034">
    <property type="protein sequence ID" value="GGN96028.1"/>
    <property type="molecule type" value="Genomic_DNA"/>
</dbReference>
<dbReference type="RefSeq" id="WP_189192576.1">
    <property type="nucleotide sequence ID" value="NZ_BMMM01000034.1"/>
</dbReference>